<accession>F2L5E3</accession>
<dbReference type="InterPro" id="IPR024567">
    <property type="entry name" value="RNase_HII/HIII_dom"/>
</dbReference>
<evidence type="ECO:0000256" key="11">
    <source>
        <dbReference type="ARBA" id="ARBA00022759"/>
    </source>
</evidence>
<keyword evidence="13" id="KW-0464">Manganese</keyword>
<dbReference type="EC" id="3.1.26.4" evidence="6 13"/>
<comment type="similarity">
    <text evidence="5 13 15">Belongs to the RNase HII family.</text>
</comment>
<dbReference type="HAMAP" id="MF_00052_A">
    <property type="entry name" value="RNase_HII_A"/>
    <property type="match status" value="1"/>
</dbReference>
<dbReference type="GO" id="GO:0032299">
    <property type="term" value="C:ribonuclease H2 complex"/>
    <property type="evidence" value="ECO:0007669"/>
    <property type="project" value="TreeGrafter"/>
</dbReference>
<dbReference type="EMBL" id="CP002590">
    <property type="protein sequence ID" value="AEA13568.1"/>
    <property type="molecule type" value="Genomic_DNA"/>
</dbReference>
<evidence type="ECO:0000313" key="18">
    <source>
        <dbReference type="Proteomes" id="UP000008138"/>
    </source>
</evidence>
<evidence type="ECO:0000313" key="17">
    <source>
        <dbReference type="EMBL" id="AEA13568.1"/>
    </source>
</evidence>
<keyword evidence="11 13" id="KW-0255">Endonuclease</keyword>
<comment type="cofactor">
    <cofactor evidence="2">
        <name>Mg(2+)</name>
        <dbReference type="ChEBI" id="CHEBI:18420"/>
    </cofactor>
</comment>
<dbReference type="Proteomes" id="UP000008138">
    <property type="component" value="Chromosome"/>
</dbReference>
<dbReference type="eggNOG" id="arCOG04121">
    <property type="taxonomic scope" value="Archaea"/>
</dbReference>
<comment type="function">
    <text evidence="3 13 15">Endonuclease that specifically degrades the RNA of RNA-DNA hybrids.</text>
</comment>
<comment type="subcellular location">
    <subcellularLocation>
        <location evidence="4 13">Cytoplasm</location>
    </subcellularLocation>
</comment>
<evidence type="ECO:0000256" key="13">
    <source>
        <dbReference type="HAMAP-Rule" id="MF_00052"/>
    </source>
</evidence>
<dbReference type="SUPFAM" id="SSF53098">
    <property type="entry name" value="Ribonuclease H-like"/>
    <property type="match status" value="1"/>
</dbReference>
<dbReference type="InterPro" id="IPR020787">
    <property type="entry name" value="RNase_HII_arc"/>
</dbReference>
<keyword evidence="8 13" id="KW-0963">Cytoplasm</keyword>
<dbReference type="Pfam" id="PF01351">
    <property type="entry name" value="RNase_HII"/>
    <property type="match status" value="1"/>
</dbReference>
<evidence type="ECO:0000256" key="5">
    <source>
        <dbReference type="ARBA" id="ARBA00007383"/>
    </source>
</evidence>
<reference evidence="17 18" key="1">
    <citation type="journal article" date="2011" name="J. Bacteriol.">
        <title>Complete genome sequence of the thermoacidophilic crenarchaeon Thermoproteus uzoniensis 768-20.</title>
        <authorList>
            <person name="Mardanov A.V."/>
            <person name="Gumerov V.M."/>
            <person name="Beletsky A.V."/>
            <person name="Prokofeva M.I."/>
            <person name="Bonch-Osmolovskaya E.A."/>
            <person name="Ravin N.V."/>
            <person name="Skryabin K.G."/>
        </authorList>
    </citation>
    <scope>NUCLEOTIDE SEQUENCE [LARGE SCALE GENOMIC DNA]</scope>
    <source>
        <strain evidence="17 18">768-20</strain>
    </source>
</reference>
<feature type="domain" description="RNase H type-2" evidence="16">
    <location>
        <begin position="1"/>
        <end position="200"/>
    </location>
</feature>
<dbReference type="GO" id="GO:0006298">
    <property type="term" value="P:mismatch repair"/>
    <property type="evidence" value="ECO:0007669"/>
    <property type="project" value="TreeGrafter"/>
</dbReference>
<dbReference type="STRING" id="999630.TUZN_2111"/>
<evidence type="ECO:0000256" key="9">
    <source>
        <dbReference type="ARBA" id="ARBA00022722"/>
    </source>
</evidence>
<evidence type="ECO:0000256" key="3">
    <source>
        <dbReference type="ARBA" id="ARBA00004065"/>
    </source>
</evidence>
<dbReference type="KEGG" id="tuz:TUZN_2111"/>
<keyword evidence="18" id="KW-1185">Reference proteome</keyword>
<dbReference type="RefSeq" id="WP_013680903.1">
    <property type="nucleotide sequence ID" value="NC_015315.1"/>
</dbReference>
<keyword evidence="9 13" id="KW-0540">Nuclease</keyword>
<keyword evidence="10 13" id="KW-0479">Metal-binding</keyword>
<reference key="2">
    <citation type="submission" date="2011-03" db="EMBL/GenBank/DDBJ databases">
        <title>Complete genome sequence of the thermoacidophilic crenarchaeon Thermoproteus uzoniensis 768-20.</title>
        <authorList>
            <person name="Mardanov A.V."/>
            <person name="Gumerov V.M."/>
            <person name="Beletsky A.V."/>
            <person name="Prokofeva M.I."/>
            <person name="Bonch-Osmolovskaya E.A."/>
            <person name="Ravin N.V."/>
            <person name="Skryabin K.G."/>
        </authorList>
    </citation>
    <scope>NUCLEOTIDE SEQUENCE</scope>
    <source>
        <strain>768-20</strain>
    </source>
</reference>
<dbReference type="PANTHER" id="PTHR10954">
    <property type="entry name" value="RIBONUCLEASE H2 SUBUNIT A"/>
    <property type="match status" value="1"/>
</dbReference>
<dbReference type="GeneID" id="10361621"/>
<evidence type="ECO:0000256" key="1">
    <source>
        <dbReference type="ARBA" id="ARBA00000077"/>
    </source>
</evidence>
<evidence type="ECO:0000256" key="10">
    <source>
        <dbReference type="ARBA" id="ARBA00022723"/>
    </source>
</evidence>
<dbReference type="AlphaFoldDB" id="F2L5E3"/>
<feature type="binding site" evidence="13 14">
    <location>
        <position position="8"/>
    </location>
    <ligand>
        <name>a divalent metal cation</name>
        <dbReference type="ChEBI" id="CHEBI:60240"/>
    </ligand>
</feature>
<dbReference type="InterPro" id="IPR001352">
    <property type="entry name" value="RNase_HII/HIII"/>
</dbReference>
<evidence type="ECO:0000256" key="12">
    <source>
        <dbReference type="ARBA" id="ARBA00022801"/>
    </source>
</evidence>
<dbReference type="NCBIfam" id="TIGR00729">
    <property type="entry name" value="ribonuclease HII"/>
    <property type="match status" value="1"/>
</dbReference>
<organism evidence="17 18">
    <name type="scientific">Thermoproteus uzoniensis (strain 768-20)</name>
    <dbReference type="NCBI Taxonomy" id="999630"/>
    <lineage>
        <taxon>Archaea</taxon>
        <taxon>Thermoproteota</taxon>
        <taxon>Thermoprotei</taxon>
        <taxon>Thermoproteales</taxon>
        <taxon>Thermoproteaceae</taxon>
        <taxon>Thermoproteus</taxon>
    </lineage>
</organism>
<keyword evidence="12 13" id="KW-0378">Hydrolase</keyword>
<dbReference type="PROSITE" id="PS51975">
    <property type="entry name" value="RNASE_H_2"/>
    <property type="match status" value="1"/>
</dbReference>
<dbReference type="GO" id="GO:0030145">
    <property type="term" value="F:manganese ion binding"/>
    <property type="evidence" value="ECO:0007669"/>
    <property type="project" value="UniProtKB-UniRule"/>
</dbReference>
<feature type="binding site" evidence="13 14">
    <location>
        <position position="7"/>
    </location>
    <ligand>
        <name>a divalent metal cation</name>
        <dbReference type="ChEBI" id="CHEBI:60240"/>
    </ligand>
</feature>
<dbReference type="GO" id="GO:0043137">
    <property type="term" value="P:DNA replication, removal of RNA primer"/>
    <property type="evidence" value="ECO:0007669"/>
    <property type="project" value="TreeGrafter"/>
</dbReference>
<evidence type="ECO:0000256" key="4">
    <source>
        <dbReference type="ARBA" id="ARBA00004496"/>
    </source>
</evidence>
<protein>
    <recommendedName>
        <fullName evidence="7 13">Ribonuclease HII</fullName>
        <shortName evidence="13">RNase HII</shortName>
        <ecNumber evidence="6 13">3.1.26.4</ecNumber>
    </recommendedName>
</protein>
<gene>
    <name evidence="13" type="primary">rnhB</name>
    <name evidence="17" type="ordered locus">TUZN_2111</name>
</gene>
<evidence type="ECO:0000259" key="16">
    <source>
        <dbReference type="PROSITE" id="PS51975"/>
    </source>
</evidence>
<dbReference type="InterPro" id="IPR023160">
    <property type="entry name" value="RNase_HII_hlx-loop-hlx_cap_dom"/>
</dbReference>
<dbReference type="HOGENOM" id="CLU_036532_0_4_2"/>
<dbReference type="OrthoDB" id="33866at2157"/>
<dbReference type="Gene3D" id="1.10.10.460">
    <property type="entry name" value="Ribonuclease hii. Domain 2"/>
    <property type="match status" value="1"/>
</dbReference>
<dbReference type="GO" id="GO:0003723">
    <property type="term" value="F:RNA binding"/>
    <property type="evidence" value="ECO:0007669"/>
    <property type="project" value="UniProtKB-UniRule"/>
</dbReference>
<evidence type="ECO:0000256" key="15">
    <source>
        <dbReference type="RuleBase" id="RU003515"/>
    </source>
</evidence>
<evidence type="ECO:0000256" key="6">
    <source>
        <dbReference type="ARBA" id="ARBA00012180"/>
    </source>
</evidence>
<evidence type="ECO:0000256" key="14">
    <source>
        <dbReference type="PROSITE-ProRule" id="PRU01319"/>
    </source>
</evidence>
<feature type="binding site" evidence="13 14">
    <location>
        <position position="102"/>
    </location>
    <ligand>
        <name>a divalent metal cation</name>
        <dbReference type="ChEBI" id="CHEBI:60240"/>
    </ligand>
</feature>
<comment type="catalytic activity">
    <reaction evidence="1 13 14 15">
        <text>Endonucleolytic cleavage to 5'-phosphomonoester.</text>
        <dbReference type="EC" id="3.1.26.4"/>
    </reaction>
</comment>
<dbReference type="CDD" id="cd07180">
    <property type="entry name" value="RNase_HII_archaea_like"/>
    <property type="match status" value="1"/>
</dbReference>
<dbReference type="Gene3D" id="3.30.420.10">
    <property type="entry name" value="Ribonuclease H-like superfamily/Ribonuclease H"/>
    <property type="match status" value="1"/>
</dbReference>
<dbReference type="InterPro" id="IPR004649">
    <property type="entry name" value="RNase_H2_suA"/>
</dbReference>
<sequence length="203" mass="22275">MVVAGIDEAGRGPVVGPMVLAIVAGNEKALRALGVRDSKELSRKARERLYPLILKSAECVNYVVLEPHVIDEWAASHKLNLLEAEEAAKLMRLCDADVYYVDSPDPKPERFSELLSRMSGRRVVAMNKAERVPQVAAASIVAKVVRDRLVDMLRSEMGDFGSGYPSDSKTISALRSGKIAVECIRHSWGTLKRLKGDGQSMVQ</sequence>
<dbReference type="InterPro" id="IPR012337">
    <property type="entry name" value="RNaseH-like_sf"/>
</dbReference>
<name>F2L5E3_THEU7</name>
<evidence type="ECO:0000256" key="8">
    <source>
        <dbReference type="ARBA" id="ARBA00022490"/>
    </source>
</evidence>
<evidence type="ECO:0000256" key="2">
    <source>
        <dbReference type="ARBA" id="ARBA00001946"/>
    </source>
</evidence>
<comment type="cofactor">
    <cofactor evidence="13 14">
        <name>Mn(2+)</name>
        <dbReference type="ChEBI" id="CHEBI:29035"/>
    </cofactor>
    <cofactor evidence="13 14">
        <name>Mg(2+)</name>
        <dbReference type="ChEBI" id="CHEBI:18420"/>
    </cofactor>
    <text evidence="13 14">Manganese or magnesium. Binds 1 divalent metal ion per monomer in the absence of substrate. May bind a second metal ion after substrate binding.</text>
</comment>
<dbReference type="PANTHER" id="PTHR10954:SF23">
    <property type="entry name" value="RIBONUCLEASE"/>
    <property type="match status" value="1"/>
</dbReference>
<dbReference type="InterPro" id="IPR036397">
    <property type="entry name" value="RNaseH_sf"/>
</dbReference>
<proteinExistence type="inferred from homology"/>
<dbReference type="GO" id="GO:0005737">
    <property type="term" value="C:cytoplasm"/>
    <property type="evidence" value="ECO:0007669"/>
    <property type="project" value="UniProtKB-SubCell"/>
</dbReference>
<dbReference type="GO" id="GO:0004523">
    <property type="term" value="F:RNA-DNA hybrid ribonuclease activity"/>
    <property type="evidence" value="ECO:0007669"/>
    <property type="project" value="UniProtKB-UniRule"/>
</dbReference>
<evidence type="ECO:0000256" key="7">
    <source>
        <dbReference type="ARBA" id="ARBA00019179"/>
    </source>
</evidence>